<dbReference type="SUPFAM" id="SSF48452">
    <property type="entry name" value="TPR-like"/>
    <property type="match status" value="1"/>
</dbReference>
<dbReference type="EMBL" id="JADKYY010000010">
    <property type="protein sequence ID" value="MBF5027809.1"/>
    <property type="molecule type" value="Genomic_DNA"/>
</dbReference>
<dbReference type="InterPro" id="IPR012944">
    <property type="entry name" value="SusD_RagB_dom"/>
</dbReference>
<evidence type="ECO:0000313" key="9">
    <source>
        <dbReference type="EMBL" id="MBF5027809.1"/>
    </source>
</evidence>
<feature type="domain" description="SusD-like N-terminal" evidence="8">
    <location>
        <begin position="102"/>
        <end position="252"/>
    </location>
</feature>
<reference evidence="9" key="1">
    <citation type="submission" date="2020-11" db="EMBL/GenBank/DDBJ databases">
        <title>Genome seq and assembly of Planobacterium sp.</title>
        <authorList>
            <person name="Chhetri G."/>
        </authorList>
    </citation>
    <scope>NUCLEOTIDE SEQUENCE</scope>
    <source>
        <strain evidence="9">GCR5</strain>
    </source>
</reference>
<accession>A0A930YWN7</accession>
<evidence type="ECO:0000256" key="1">
    <source>
        <dbReference type="ARBA" id="ARBA00004442"/>
    </source>
</evidence>
<dbReference type="RefSeq" id="WP_194739732.1">
    <property type="nucleotide sequence ID" value="NZ_JADKYY010000010.1"/>
</dbReference>
<dbReference type="Gene3D" id="1.25.40.10">
    <property type="entry name" value="Tetratricopeptide repeat domain"/>
    <property type="match status" value="1"/>
</dbReference>
<evidence type="ECO:0000259" key="8">
    <source>
        <dbReference type="Pfam" id="PF14322"/>
    </source>
</evidence>
<feature type="signal peptide" evidence="6">
    <location>
        <begin position="1"/>
        <end position="26"/>
    </location>
</feature>
<evidence type="ECO:0000256" key="5">
    <source>
        <dbReference type="ARBA" id="ARBA00023237"/>
    </source>
</evidence>
<evidence type="ECO:0000256" key="6">
    <source>
        <dbReference type="SAM" id="SignalP"/>
    </source>
</evidence>
<evidence type="ECO:0000313" key="10">
    <source>
        <dbReference type="Proteomes" id="UP000694480"/>
    </source>
</evidence>
<evidence type="ECO:0000259" key="7">
    <source>
        <dbReference type="Pfam" id="PF07980"/>
    </source>
</evidence>
<evidence type="ECO:0000256" key="2">
    <source>
        <dbReference type="ARBA" id="ARBA00006275"/>
    </source>
</evidence>
<dbReference type="Pfam" id="PF07980">
    <property type="entry name" value="SusD_RagB"/>
    <property type="match status" value="1"/>
</dbReference>
<keyword evidence="5" id="KW-0998">Cell outer membrane</keyword>
<evidence type="ECO:0000256" key="4">
    <source>
        <dbReference type="ARBA" id="ARBA00023136"/>
    </source>
</evidence>
<comment type="similarity">
    <text evidence="2">Belongs to the SusD family.</text>
</comment>
<dbReference type="Gene3D" id="1.10.3780.10">
    <property type="entry name" value="SusD-like"/>
    <property type="match status" value="1"/>
</dbReference>
<keyword evidence="4" id="KW-0472">Membrane</keyword>
<dbReference type="PROSITE" id="PS51257">
    <property type="entry name" value="PROKAR_LIPOPROTEIN"/>
    <property type="match status" value="1"/>
</dbReference>
<feature type="chain" id="PRO_5037785663" evidence="6">
    <location>
        <begin position="27"/>
        <end position="536"/>
    </location>
</feature>
<dbReference type="InterPro" id="IPR011990">
    <property type="entry name" value="TPR-like_helical_dom_sf"/>
</dbReference>
<dbReference type="Gene3D" id="1.25.40.390">
    <property type="match status" value="1"/>
</dbReference>
<keyword evidence="10" id="KW-1185">Reference proteome</keyword>
<comment type="subcellular location">
    <subcellularLocation>
        <location evidence="1">Cell outer membrane</location>
    </subcellularLocation>
</comment>
<dbReference type="Pfam" id="PF14322">
    <property type="entry name" value="SusD-like_3"/>
    <property type="match status" value="1"/>
</dbReference>
<organism evidence="9 10">
    <name type="scientific">Planobacterium oryzisoli</name>
    <dbReference type="NCBI Taxonomy" id="2771435"/>
    <lineage>
        <taxon>Bacteria</taxon>
        <taxon>Pseudomonadati</taxon>
        <taxon>Bacteroidota</taxon>
        <taxon>Flavobacteriia</taxon>
        <taxon>Flavobacteriales</taxon>
        <taxon>Weeksellaceae</taxon>
        <taxon>Chryseobacterium group</taxon>
        <taxon>Chryseobacterium</taxon>
    </lineage>
</organism>
<dbReference type="GO" id="GO:0009279">
    <property type="term" value="C:cell outer membrane"/>
    <property type="evidence" value="ECO:0007669"/>
    <property type="project" value="UniProtKB-SubCell"/>
</dbReference>
<dbReference type="AlphaFoldDB" id="A0A930YWN7"/>
<gene>
    <name evidence="9" type="ORF">IC612_08380</name>
</gene>
<comment type="caution">
    <text evidence="9">The sequence shown here is derived from an EMBL/GenBank/DDBJ whole genome shotgun (WGS) entry which is preliminary data.</text>
</comment>
<dbReference type="Proteomes" id="UP000694480">
    <property type="component" value="Unassembled WGS sequence"/>
</dbReference>
<proteinExistence type="inferred from homology"/>
<evidence type="ECO:0000256" key="3">
    <source>
        <dbReference type="ARBA" id="ARBA00022729"/>
    </source>
</evidence>
<sequence length="536" mass="59677">MKLFNINTRTVLAGALGAILSFSAGSCTQDLEREPITEASSTNLYKDFSNYPNLLAKLYGGLAVGGQEGGDGNSDIGGIDGGFSSYMRQLYTLQVITTDEAKIAWQDGTLPQMNTMTWTPSNEFIAALYYRIYGEIAFTNEFIRNTTEEKLAANGITGTDLDEARYMRAEARFLRAQSYYHALDLFGNVPFVDENYQSGGSVKPSRIERAALFDYVESELLAVEQELKAPRTNQYGRADQAAAWTLLARLYLNAKVYTGTERNNEVITYTTKIINAGYQLKNDIRDDENFGYQNLFMADNDVNNPEVIFSINYDGIKTRTFGGTTFLVHAAVGGSMSASEFGINSGWGGLRVTKSFVNLFSEDDKRGRFYTAGQSLDINDLSNFKDGYAFIKYKNIRFSDGKAGSDSKGDFVDADIPLYRLGDVYLMYAEATVRGGNGNMATALQYVNRLRDRAGVTPVVNLTLDFLLAERARELSWEMTRRTDLIRYGRYTGSSYLWQWKGGAKEGASVPEYRNLFPIPANDIIANSNLIQNPGY</sequence>
<name>A0A930YWN7_9FLAO</name>
<protein>
    <submittedName>
        <fullName evidence="9">RagB/SusD family nutrient uptake outer membrane protein</fullName>
    </submittedName>
</protein>
<keyword evidence="3 6" id="KW-0732">Signal</keyword>
<dbReference type="InterPro" id="IPR033985">
    <property type="entry name" value="SusD-like_N"/>
</dbReference>
<feature type="domain" description="RagB/SusD" evidence="7">
    <location>
        <begin position="383"/>
        <end position="536"/>
    </location>
</feature>
<dbReference type="CDD" id="cd08977">
    <property type="entry name" value="SusD"/>
    <property type="match status" value="1"/>
</dbReference>